<name>A0A7V3YI89_9BACT</name>
<proteinExistence type="predicted"/>
<comment type="caution">
    <text evidence="2">The sequence shown here is derived from an EMBL/GenBank/DDBJ whole genome shotgun (WGS) entry which is preliminary data.</text>
</comment>
<organism evidence="2">
    <name type="scientific">Candidatus Caldatribacterium californiense</name>
    <dbReference type="NCBI Taxonomy" id="1454726"/>
    <lineage>
        <taxon>Bacteria</taxon>
        <taxon>Pseudomonadati</taxon>
        <taxon>Atribacterota</taxon>
        <taxon>Atribacteria</taxon>
        <taxon>Atribacterales</taxon>
        <taxon>Candidatus Caldatribacteriaceae</taxon>
        <taxon>Candidatus Caldatribacterium</taxon>
    </lineage>
</organism>
<evidence type="ECO:0000313" key="2">
    <source>
        <dbReference type="EMBL" id="HGI31505.1"/>
    </source>
</evidence>
<accession>A0A7V3YI89</accession>
<dbReference type="InterPro" id="IPR019606">
    <property type="entry name" value="GerMN"/>
</dbReference>
<evidence type="ECO:0000259" key="1">
    <source>
        <dbReference type="SMART" id="SM00909"/>
    </source>
</evidence>
<gene>
    <name evidence="2" type="ORF">ENV30_09430</name>
</gene>
<dbReference type="SMART" id="SM00909">
    <property type="entry name" value="Germane"/>
    <property type="match status" value="1"/>
</dbReference>
<dbReference type="EMBL" id="DTFV01000133">
    <property type="protein sequence ID" value="HGI31505.1"/>
    <property type="molecule type" value="Genomic_DNA"/>
</dbReference>
<sequence>MEEWKYRTKKKKRKKRTFSWQALLYILLGVLLFFGVVYGSEVLLRLFRQPPSETPRPTGALLPRVEEMEVVVYFANADFTALVGEKRRIARDERWMERVIGELLKGPENKDLFNALPPGTRLNAVFVEGRTAYVDLSTEMVKNQSGGTSQEFLSVYAIVDTLTAFPEIEAVKILIDGKETKTLCGHIDISAPLRRDERIIAKVQ</sequence>
<feature type="domain" description="GerMN" evidence="1">
    <location>
        <begin position="96"/>
        <end position="184"/>
    </location>
</feature>
<reference evidence="2" key="1">
    <citation type="journal article" date="2020" name="mSystems">
        <title>Genome- and Community-Level Interaction Insights into Carbon Utilization and Element Cycling Functions of Hydrothermarchaeota in Hydrothermal Sediment.</title>
        <authorList>
            <person name="Zhou Z."/>
            <person name="Liu Y."/>
            <person name="Xu W."/>
            <person name="Pan J."/>
            <person name="Luo Z.H."/>
            <person name="Li M."/>
        </authorList>
    </citation>
    <scope>NUCLEOTIDE SEQUENCE [LARGE SCALE GENOMIC DNA]</scope>
    <source>
        <strain evidence="2">SpSt-747</strain>
    </source>
</reference>
<protein>
    <recommendedName>
        <fullName evidence="1">GerMN domain-containing protein</fullName>
    </recommendedName>
</protein>
<dbReference type="AlphaFoldDB" id="A0A7V3YI89"/>
<dbReference type="Pfam" id="PF10646">
    <property type="entry name" value="Germane"/>
    <property type="match status" value="1"/>
</dbReference>